<keyword evidence="4" id="KW-1185">Reference proteome</keyword>
<evidence type="ECO:0000256" key="1">
    <source>
        <dbReference type="SAM" id="MobiDB-lite"/>
    </source>
</evidence>
<dbReference type="PANTHER" id="PTHR24148:SF64">
    <property type="entry name" value="HETEROKARYON INCOMPATIBILITY DOMAIN-CONTAINING PROTEIN"/>
    <property type="match status" value="1"/>
</dbReference>
<evidence type="ECO:0000313" key="3">
    <source>
        <dbReference type="EMBL" id="KAL2817029.1"/>
    </source>
</evidence>
<feature type="domain" description="Heterokaryon incompatibility" evidence="2">
    <location>
        <begin position="413"/>
        <end position="575"/>
    </location>
</feature>
<dbReference type="PANTHER" id="PTHR24148">
    <property type="entry name" value="ANKYRIN REPEAT DOMAIN-CONTAINING PROTEIN 39 HOMOLOG-RELATED"/>
    <property type="match status" value="1"/>
</dbReference>
<comment type="caution">
    <text evidence="3">The sequence shown here is derived from an EMBL/GenBank/DDBJ whole genome shotgun (WGS) entry which is preliminary data.</text>
</comment>
<evidence type="ECO:0000313" key="4">
    <source>
        <dbReference type="Proteomes" id="UP001610335"/>
    </source>
</evidence>
<dbReference type="Pfam" id="PF06985">
    <property type="entry name" value="HET"/>
    <property type="match status" value="1"/>
</dbReference>
<reference evidence="3 4" key="1">
    <citation type="submission" date="2024-07" db="EMBL/GenBank/DDBJ databases">
        <title>Section-level genome sequencing and comparative genomics of Aspergillus sections Usti and Cavernicolus.</title>
        <authorList>
            <consortium name="Lawrence Berkeley National Laboratory"/>
            <person name="Nybo J.L."/>
            <person name="Vesth T.C."/>
            <person name="Theobald S."/>
            <person name="Frisvad J.C."/>
            <person name="Larsen T.O."/>
            <person name="Kjaerboelling I."/>
            <person name="Rothschild-Mancinelli K."/>
            <person name="Lyhne E.K."/>
            <person name="Kogle M.E."/>
            <person name="Barry K."/>
            <person name="Clum A."/>
            <person name="Na H."/>
            <person name="Ledsgaard L."/>
            <person name="Lin J."/>
            <person name="Lipzen A."/>
            <person name="Kuo A."/>
            <person name="Riley R."/>
            <person name="Mondo S."/>
            <person name="LaButti K."/>
            <person name="Haridas S."/>
            <person name="Pangalinan J."/>
            <person name="Salamov A.A."/>
            <person name="Simmons B.A."/>
            <person name="Magnuson J.K."/>
            <person name="Chen J."/>
            <person name="Drula E."/>
            <person name="Henrissat B."/>
            <person name="Wiebenga A."/>
            <person name="Lubbers R.J."/>
            <person name="Gomes A.C."/>
            <person name="Makela M.R."/>
            <person name="Stajich J."/>
            <person name="Grigoriev I.V."/>
            <person name="Mortensen U.H."/>
            <person name="De vries R.P."/>
            <person name="Baker S.E."/>
            <person name="Andersen M.R."/>
        </authorList>
    </citation>
    <scope>NUCLEOTIDE SEQUENCE [LARGE SCALE GENOMIC DNA]</scope>
    <source>
        <strain evidence="3 4">CBS 600.67</strain>
    </source>
</reference>
<organism evidence="3 4">
    <name type="scientific">Aspergillus cavernicola</name>
    <dbReference type="NCBI Taxonomy" id="176166"/>
    <lineage>
        <taxon>Eukaryota</taxon>
        <taxon>Fungi</taxon>
        <taxon>Dikarya</taxon>
        <taxon>Ascomycota</taxon>
        <taxon>Pezizomycotina</taxon>
        <taxon>Eurotiomycetes</taxon>
        <taxon>Eurotiomycetidae</taxon>
        <taxon>Eurotiales</taxon>
        <taxon>Aspergillaceae</taxon>
        <taxon>Aspergillus</taxon>
        <taxon>Aspergillus subgen. Nidulantes</taxon>
    </lineage>
</organism>
<accession>A0ABR4HNF9</accession>
<evidence type="ECO:0000259" key="2">
    <source>
        <dbReference type="Pfam" id="PF06985"/>
    </source>
</evidence>
<feature type="region of interest" description="Disordered" evidence="1">
    <location>
        <begin position="682"/>
        <end position="706"/>
    </location>
</feature>
<name>A0ABR4HNF9_9EURO</name>
<dbReference type="Proteomes" id="UP001610335">
    <property type="component" value="Unassembled WGS sequence"/>
</dbReference>
<feature type="compositionally biased region" description="Low complexity" evidence="1">
    <location>
        <begin position="687"/>
        <end position="701"/>
    </location>
</feature>
<dbReference type="EMBL" id="JBFXLS010000096">
    <property type="protein sequence ID" value="KAL2817029.1"/>
    <property type="molecule type" value="Genomic_DNA"/>
</dbReference>
<dbReference type="InterPro" id="IPR052895">
    <property type="entry name" value="HetReg/Transcr_Mod"/>
</dbReference>
<sequence length="910" mass="102046">MARNLYTFVADIDNNLVAPESFYKGLYNLYNRLLETSGIPPENQLPSYLGDGREALDSHPQLLGAHCIRGISGVSSDRFKEAMFDYETSTSARKEIEKNASDLLIVAALKGLAFVTDSEARDRGMASSPSLVQKMAQEMLIGAFFSTRSLKDLVPGESAQIVMSSPQTVVNQQVLEEEGGKESDISKFSIGAMVEWFFGSGWSTLEEAESYGGWKRALENWLLLLKDGNFEKLLPHLSEEQAYSARILMEWWDGVIDFEPATQHSRNVICRLAASGVEPRDLEVLTGQYQERMMKLFEYEFHSQYYALWEIGSMSPHRGLCAGTAAAQRLSMTVYKDLVSRNSVGSGILPVHDPDNIRLRDVAAEHSKCLAASISPCAWLSDADTEYDMPYYLWDIQQQCTVPTQELQGKVEYTAISHTWGRWKKRDSPSVHIEGVDGWFIPQNTRFNVTELPNILSSACFETPYVWFDLLCIPQMPDSEQLQQIARDEIARQAKIFRGAKHAAAWFNDVDGWTGIHVILRQLAVSWLHSQEELPAWLLNLAESDKQTEPELFTIQGDELGVMNGWFSSLWTLQELCLRPDMILLDRQWRPFVIHTTPVRLDDLAALMSACEGNRGHAPTHLPFSNSTEALHDLLHYSGLIAIRDAGRVDILSMGNQRTCTDNRAEAIMSALGVTDWYSNSSKSTANDDQNTQSDSTSQQQHVPNDRYPLPFIREAALKIGPEFYAAAFSNHEIILFLINALTPPMMDSSPRSIGTLLPFGNTTTFARRVLPKGGVIGGPHPSIRTWTIQDDLSVEICQAAVISYTGQVRPEARAEKIIGILCAPSLENYIPLHVEVQERVDLDHWVDNFYPQSRNFAVCLSYRSTAVEGVLLKETVTGDLVKVGLFWVNGFDFTGGGTPEIYQLDWRVL</sequence>
<protein>
    <recommendedName>
        <fullName evidence="2">Heterokaryon incompatibility domain-containing protein</fullName>
    </recommendedName>
</protein>
<proteinExistence type="predicted"/>
<dbReference type="InterPro" id="IPR010730">
    <property type="entry name" value="HET"/>
</dbReference>
<gene>
    <name evidence="3" type="ORF">BDW59DRAFT_152949</name>
</gene>